<dbReference type="SUPFAM" id="SSF51126">
    <property type="entry name" value="Pectin lyase-like"/>
    <property type="match status" value="1"/>
</dbReference>
<dbReference type="HOGENOM" id="CLU_016031_6_0_1"/>
<keyword evidence="3" id="KW-0134">Cell wall</keyword>
<dbReference type="Proteomes" id="UP000026960">
    <property type="component" value="Chromosome 6"/>
</dbReference>
<keyword evidence="10" id="KW-1185">Reference proteome</keyword>
<dbReference type="InterPro" id="IPR011050">
    <property type="entry name" value="Pectin_lyase_fold/virulence"/>
</dbReference>
<evidence type="ECO:0000313" key="9">
    <source>
        <dbReference type="EnsemblPlants" id="OBART06G17790.1"/>
    </source>
</evidence>
<keyword evidence="5 8" id="KW-0378">Hydrolase</keyword>
<evidence type="ECO:0000256" key="6">
    <source>
        <dbReference type="ARBA" id="ARBA00023295"/>
    </source>
</evidence>
<evidence type="ECO:0000313" key="10">
    <source>
        <dbReference type="Proteomes" id="UP000026960"/>
    </source>
</evidence>
<evidence type="ECO:0000256" key="5">
    <source>
        <dbReference type="ARBA" id="ARBA00022801"/>
    </source>
</evidence>
<reference evidence="9" key="1">
    <citation type="journal article" date="2009" name="Rice">
        <title>De Novo Next Generation Sequencing of Plant Genomes.</title>
        <authorList>
            <person name="Rounsley S."/>
            <person name="Marri P.R."/>
            <person name="Yu Y."/>
            <person name="He R."/>
            <person name="Sisneros N."/>
            <person name="Goicoechea J.L."/>
            <person name="Lee S.J."/>
            <person name="Angelova A."/>
            <person name="Kudrna D."/>
            <person name="Luo M."/>
            <person name="Affourtit J."/>
            <person name="Desany B."/>
            <person name="Knight J."/>
            <person name="Niazi F."/>
            <person name="Egholm M."/>
            <person name="Wing R.A."/>
        </authorList>
    </citation>
    <scope>NUCLEOTIDE SEQUENCE [LARGE SCALE GENOMIC DNA]</scope>
    <source>
        <strain evidence="9">cv. IRGC 105608</strain>
    </source>
</reference>
<keyword evidence="4" id="KW-0964">Secreted</keyword>
<dbReference type="Gene3D" id="2.160.20.10">
    <property type="entry name" value="Single-stranded right-handed beta-helix, Pectin lyase-like"/>
    <property type="match status" value="1"/>
</dbReference>
<dbReference type="PANTHER" id="PTHR31375">
    <property type="match status" value="1"/>
</dbReference>
<evidence type="ECO:0000256" key="3">
    <source>
        <dbReference type="ARBA" id="ARBA00022512"/>
    </source>
</evidence>
<dbReference type="SMART" id="SM00710">
    <property type="entry name" value="PbH1"/>
    <property type="match status" value="4"/>
</dbReference>
<dbReference type="InterPro" id="IPR000743">
    <property type="entry name" value="Glyco_hydro_28"/>
</dbReference>
<name>A0A0D3GHL4_9ORYZ</name>
<keyword evidence="6 8" id="KW-0326">Glycosidase</keyword>
<dbReference type="Pfam" id="PF00295">
    <property type="entry name" value="Glyco_hydro_28"/>
    <property type="match status" value="1"/>
</dbReference>
<comment type="similarity">
    <text evidence="2 8">Belongs to the glycosyl hydrolase 28 family.</text>
</comment>
<evidence type="ECO:0000256" key="4">
    <source>
        <dbReference type="ARBA" id="ARBA00022525"/>
    </source>
</evidence>
<dbReference type="PaxDb" id="65489-OBART06G17790.1"/>
<evidence type="ECO:0000256" key="7">
    <source>
        <dbReference type="ARBA" id="ARBA00023316"/>
    </source>
</evidence>
<evidence type="ECO:0008006" key="11">
    <source>
        <dbReference type="Google" id="ProtNLM"/>
    </source>
</evidence>
<dbReference type="Gramene" id="OBART06G17790.1">
    <property type="protein sequence ID" value="OBART06G17790.1"/>
    <property type="gene ID" value="OBART06G17790"/>
</dbReference>
<reference evidence="9" key="2">
    <citation type="submission" date="2015-03" db="UniProtKB">
        <authorList>
            <consortium name="EnsemblPlants"/>
        </authorList>
    </citation>
    <scope>IDENTIFICATION</scope>
</reference>
<sequence length="248" mass="26860">MHRSHLVLDFVNNWLVSGISLVNPKFFHMNMFKCKNITIKDLTITAPEDSPNTDDIHMGDSSKISIIDTVIGTGDDCISVGPGTEGVNISGVTCGPNYGISVGSLGRYKDEKDVTDVTVKNCVLKKSTNGVRIKSYEDAASKFTYENIKMEDVANPIIIIDTKYCPNKICTANGNFKVTIKDITFKNITGTTSTPEAVSLFCSDKLPCTGVTLNDINVEYAGKNNKTMAVCKNAKGTATGCLKELSCF</sequence>
<evidence type="ECO:0000256" key="1">
    <source>
        <dbReference type="ARBA" id="ARBA00004191"/>
    </source>
</evidence>
<dbReference type="AlphaFoldDB" id="A0A0D3GHL4"/>
<keyword evidence="7" id="KW-0961">Cell wall biogenesis/degradation</keyword>
<dbReference type="GO" id="GO:0004650">
    <property type="term" value="F:polygalacturonase activity"/>
    <property type="evidence" value="ECO:0007669"/>
    <property type="project" value="InterPro"/>
</dbReference>
<dbReference type="GO" id="GO:0071555">
    <property type="term" value="P:cell wall organization"/>
    <property type="evidence" value="ECO:0007669"/>
    <property type="project" value="UniProtKB-KW"/>
</dbReference>
<protein>
    <recommendedName>
        <fullName evidence="11">Pectin lyase-like superfamily protein</fullName>
    </recommendedName>
</protein>
<dbReference type="GO" id="GO:0005975">
    <property type="term" value="P:carbohydrate metabolic process"/>
    <property type="evidence" value="ECO:0007669"/>
    <property type="project" value="InterPro"/>
</dbReference>
<dbReference type="STRING" id="65489.A0A0D3GHL4"/>
<accession>A0A0D3GHL4</accession>
<proteinExistence type="inferred from homology"/>
<organism evidence="9">
    <name type="scientific">Oryza barthii</name>
    <dbReference type="NCBI Taxonomy" id="65489"/>
    <lineage>
        <taxon>Eukaryota</taxon>
        <taxon>Viridiplantae</taxon>
        <taxon>Streptophyta</taxon>
        <taxon>Embryophyta</taxon>
        <taxon>Tracheophyta</taxon>
        <taxon>Spermatophyta</taxon>
        <taxon>Magnoliopsida</taxon>
        <taxon>Liliopsida</taxon>
        <taxon>Poales</taxon>
        <taxon>Poaceae</taxon>
        <taxon>BOP clade</taxon>
        <taxon>Oryzoideae</taxon>
        <taxon>Oryzeae</taxon>
        <taxon>Oryzinae</taxon>
        <taxon>Oryza</taxon>
    </lineage>
</organism>
<evidence type="ECO:0000256" key="2">
    <source>
        <dbReference type="ARBA" id="ARBA00008834"/>
    </source>
</evidence>
<evidence type="ECO:0000256" key="8">
    <source>
        <dbReference type="RuleBase" id="RU361169"/>
    </source>
</evidence>
<dbReference type="eggNOG" id="ENOG502QRSR">
    <property type="taxonomic scope" value="Eukaryota"/>
</dbReference>
<dbReference type="InterPro" id="IPR006626">
    <property type="entry name" value="PbH1"/>
</dbReference>
<dbReference type="InterPro" id="IPR012334">
    <property type="entry name" value="Pectin_lyas_fold"/>
</dbReference>
<dbReference type="EnsemblPlants" id="OBART06G17790.1">
    <property type="protein sequence ID" value="OBART06G17790.1"/>
    <property type="gene ID" value="OBART06G17790"/>
</dbReference>
<comment type="subcellular location">
    <subcellularLocation>
        <location evidence="1">Secreted</location>
        <location evidence="1">Cell wall</location>
    </subcellularLocation>
</comment>